<dbReference type="InterPro" id="IPR001750">
    <property type="entry name" value="ND/Mrp_TM"/>
</dbReference>
<dbReference type="Pfam" id="PF00361">
    <property type="entry name" value="Proton_antipo_M"/>
    <property type="match status" value="1"/>
</dbReference>
<evidence type="ECO:0000256" key="16">
    <source>
        <dbReference type="RuleBase" id="RU003297"/>
    </source>
</evidence>
<evidence type="ECO:0000313" key="18">
    <source>
        <dbReference type="EMBL" id="AKP55335.1"/>
    </source>
</evidence>
<name>A0A0U2DTQ7_AEGDI</name>
<keyword evidence="14 16" id="KW-0472">Membrane</keyword>
<dbReference type="EC" id="7.1.1.2" evidence="3 16"/>
<sequence>MTFLSGLFALMLNMHYIGVMFFLGLCVPFSMIMMYKTQVYMEDMIFCNNDMNGMLILMTVSLSMLIFLSSWTISNLLYTLLQLVLLFILTLCFSVNNFFMFYIFFESSLVPILLMIIGWGYQPERLQAGMYMIMYTVMGSMFLFAIIMYLYQATNTLNVFCLMNFNYFMPTAFLWLGMIAFLVKLPMWSLHVWLPKAHVEAPLGGSMILAGALLKLGGYGLYLYSAFMHNLMITDVPPIIMIVLAMWGGLISALLCLGQSDIKSMIAYSSVVHMALVIMGCLSGTSWGQYCALTTMIAHGWVSSALFCVAFMSYEKVNSRSFILTKGLLKVYPMLSLMWFLLVLINMAVPPTINLIGELLAVPVCMWLNPLILFVLLLIMFFSVAYNMYLYTSINHGSVCSYLLSGQDTTVGKLALVAHMFPLMLILNMNLIMN</sequence>
<feature type="transmembrane region" description="Helical" evidence="16">
    <location>
        <begin position="293"/>
        <end position="314"/>
    </location>
</feature>
<feature type="transmembrane region" description="Helical" evidence="16">
    <location>
        <begin position="206"/>
        <end position="227"/>
    </location>
</feature>
<dbReference type="InterPro" id="IPR003918">
    <property type="entry name" value="NADH_UbQ_OxRdtase"/>
</dbReference>
<evidence type="ECO:0000256" key="10">
    <source>
        <dbReference type="ARBA" id="ARBA00022989"/>
    </source>
</evidence>
<dbReference type="PRINTS" id="PR01437">
    <property type="entry name" value="NUOXDRDTASE4"/>
</dbReference>
<feature type="transmembrane region" description="Helical" evidence="16">
    <location>
        <begin position="7"/>
        <end position="31"/>
    </location>
</feature>
<dbReference type="GeneID" id="25076413"/>
<evidence type="ECO:0000256" key="3">
    <source>
        <dbReference type="ARBA" id="ARBA00012944"/>
    </source>
</evidence>
<dbReference type="PANTHER" id="PTHR43507">
    <property type="entry name" value="NADH-UBIQUINONE OXIDOREDUCTASE CHAIN 4"/>
    <property type="match status" value="1"/>
</dbReference>
<dbReference type="RefSeq" id="YP_009159098.1">
    <property type="nucleotide sequence ID" value="NC_027584.1"/>
</dbReference>
<feature type="transmembrane region" description="Helical" evidence="16">
    <location>
        <begin position="335"/>
        <end position="356"/>
    </location>
</feature>
<evidence type="ECO:0000256" key="2">
    <source>
        <dbReference type="ARBA" id="ARBA00009025"/>
    </source>
</evidence>
<keyword evidence="8" id="KW-1278">Translocase</keyword>
<feature type="transmembrane region" description="Helical" evidence="16">
    <location>
        <begin position="102"/>
        <end position="121"/>
    </location>
</feature>
<feature type="domain" description="NADH:quinone oxidoreductase/Mrp antiporter transmembrane" evidence="17">
    <location>
        <begin position="96"/>
        <end position="376"/>
    </location>
</feature>
<dbReference type="EMBL" id="KR002567">
    <property type="protein sequence ID" value="AKP55335.1"/>
    <property type="molecule type" value="Genomic_DNA"/>
</dbReference>
<keyword evidence="12 16" id="KW-0830">Ubiquinone</keyword>
<evidence type="ECO:0000256" key="1">
    <source>
        <dbReference type="ARBA" id="ARBA00004225"/>
    </source>
</evidence>
<gene>
    <name evidence="18" type="primary">ND4</name>
</gene>
<dbReference type="GO" id="GO:0003954">
    <property type="term" value="F:NADH dehydrogenase activity"/>
    <property type="evidence" value="ECO:0007669"/>
    <property type="project" value="TreeGrafter"/>
</dbReference>
<feature type="transmembrane region" description="Helical" evidence="16">
    <location>
        <begin position="172"/>
        <end position="194"/>
    </location>
</feature>
<evidence type="ECO:0000256" key="4">
    <source>
        <dbReference type="ARBA" id="ARBA00021006"/>
    </source>
</evidence>
<evidence type="ECO:0000259" key="17">
    <source>
        <dbReference type="Pfam" id="PF00361"/>
    </source>
</evidence>
<dbReference type="GO" id="GO:0031966">
    <property type="term" value="C:mitochondrial membrane"/>
    <property type="evidence" value="ECO:0007669"/>
    <property type="project" value="UniProtKB-SubCell"/>
</dbReference>
<keyword evidence="11 16" id="KW-0520">NAD</keyword>
<dbReference type="CTD" id="4538"/>
<evidence type="ECO:0000256" key="14">
    <source>
        <dbReference type="ARBA" id="ARBA00023136"/>
    </source>
</evidence>
<evidence type="ECO:0000256" key="11">
    <source>
        <dbReference type="ARBA" id="ARBA00023027"/>
    </source>
</evidence>
<keyword evidence="5 16" id="KW-0813">Transport</keyword>
<comment type="similarity">
    <text evidence="2 16">Belongs to the complex I subunit 4 family.</text>
</comment>
<evidence type="ECO:0000256" key="7">
    <source>
        <dbReference type="ARBA" id="ARBA00022692"/>
    </source>
</evidence>
<keyword evidence="10 16" id="KW-1133">Transmembrane helix</keyword>
<keyword evidence="9 16" id="KW-0249">Electron transport</keyword>
<dbReference type="AlphaFoldDB" id="A0A0U2DTQ7"/>
<evidence type="ECO:0000256" key="13">
    <source>
        <dbReference type="ARBA" id="ARBA00023128"/>
    </source>
</evidence>
<feature type="transmembrane region" description="Helical" evidence="16">
    <location>
        <begin position="411"/>
        <end position="433"/>
    </location>
</feature>
<dbReference type="PANTHER" id="PTHR43507:SF20">
    <property type="entry name" value="NADH-UBIQUINONE OXIDOREDUCTASE CHAIN 4"/>
    <property type="match status" value="1"/>
</dbReference>
<dbReference type="GO" id="GO:0008137">
    <property type="term" value="F:NADH dehydrogenase (ubiquinone) activity"/>
    <property type="evidence" value="ECO:0007669"/>
    <property type="project" value="UniProtKB-UniRule"/>
</dbReference>
<evidence type="ECO:0000256" key="15">
    <source>
        <dbReference type="ARBA" id="ARBA00049551"/>
    </source>
</evidence>
<comment type="function">
    <text evidence="16">Core subunit of the mitochondrial membrane respiratory chain NADH dehydrogenase (Complex I) which catalyzes electron transfer from NADH through the respiratory chain, using ubiquinone as an electron acceptor. Essential for the catalytic activity and assembly of complex I.</text>
</comment>
<keyword evidence="13 16" id="KW-0496">Mitochondrion</keyword>
<evidence type="ECO:0000256" key="8">
    <source>
        <dbReference type="ARBA" id="ARBA00022967"/>
    </source>
</evidence>
<keyword evidence="7 16" id="KW-0812">Transmembrane</keyword>
<feature type="transmembrane region" description="Helical" evidence="16">
    <location>
        <begin position="239"/>
        <end position="258"/>
    </location>
</feature>
<reference evidence="18" key="2">
    <citation type="submission" date="2015-03" db="EMBL/GenBank/DDBJ databases">
        <authorList>
            <person name="Murphy D."/>
        </authorList>
    </citation>
    <scope>NUCLEOTIDE SEQUENCE</scope>
</reference>
<evidence type="ECO:0000256" key="5">
    <source>
        <dbReference type="ARBA" id="ARBA00022448"/>
    </source>
</evidence>
<evidence type="ECO:0000256" key="9">
    <source>
        <dbReference type="ARBA" id="ARBA00022982"/>
    </source>
</evidence>
<feature type="transmembrane region" description="Helical" evidence="16">
    <location>
        <begin position="133"/>
        <end position="152"/>
    </location>
</feature>
<feature type="transmembrane region" description="Helical" evidence="16">
    <location>
        <begin position="265"/>
        <end position="287"/>
    </location>
</feature>
<feature type="transmembrane region" description="Helical" evidence="16">
    <location>
        <begin position="368"/>
        <end position="390"/>
    </location>
</feature>
<evidence type="ECO:0000256" key="12">
    <source>
        <dbReference type="ARBA" id="ARBA00023075"/>
    </source>
</evidence>
<feature type="transmembrane region" description="Helical" evidence="16">
    <location>
        <begin position="76"/>
        <end position="96"/>
    </location>
</feature>
<dbReference type="GO" id="GO:0042773">
    <property type="term" value="P:ATP synthesis coupled electron transport"/>
    <property type="evidence" value="ECO:0007669"/>
    <property type="project" value="InterPro"/>
</dbReference>
<geneLocation type="mitochondrion" evidence="18"/>
<comment type="subcellular location">
    <subcellularLocation>
        <location evidence="1 16">Mitochondrion membrane</location>
        <topology evidence="1 16">Multi-pass membrane protein</topology>
    </subcellularLocation>
</comment>
<accession>A0A0U2DTQ7</accession>
<proteinExistence type="inferred from homology"/>
<dbReference type="GO" id="GO:0015990">
    <property type="term" value="P:electron transport coupled proton transport"/>
    <property type="evidence" value="ECO:0007669"/>
    <property type="project" value="TreeGrafter"/>
</dbReference>
<reference evidence="18" key="1">
    <citation type="journal article" date="2015" name="Mitochondrial DNA">
        <title>Mitochondrial genome sequences of landsnails Aegista diversifamilia and Dolicheulota formosensis (Gastropoda: Pulmonata: Stylommatophora).</title>
        <authorList>
            <person name="Huang C.W."/>
            <person name="Lin S.M."/>
            <person name="Wu W.L."/>
        </authorList>
    </citation>
    <scope>NUCLEOTIDE SEQUENCE</scope>
</reference>
<dbReference type="GO" id="GO:0048039">
    <property type="term" value="F:ubiquinone binding"/>
    <property type="evidence" value="ECO:0007669"/>
    <property type="project" value="TreeGrafter"/>
</dbReference>
<comment type="catalytic activity">
    <reaction evidence="15 16">
        <text>a ubiquinone + NADH + 5 H(+)(in) = a ubiquinol + NAD(+) + 4 H(+)(out)</text>
        <dbReference type="Rhea" id="RHEA:29091"/>
        <dbReference type="Rhea" id="RHEA-COMP:9565"/>
        <dbReference type="Rhea" id="RHEA-COMP:9566"/>
        <dbReference type="ChEBI" id="CHEBI:15378"/>
        <dbReference type="ChEBI" id="CHEBI:16389"/>
        <dbReference type="ChEBI" id="CHEBI:17976"/>
        <dbReference type="ChEBI" id="CHEBI:57540"/>
        <dbReference type="ChEBI" id="CHEBI:57945"/>
        <dbReference type="EC" id="7.1.1.2"/>
    </reaction>
</comment>
<organism evidence="18">
    <name type="scientific">Aegista diversifamilia</name>
    <name type="common">Snail</name>
    <dbReference type="NCBI Taxonomy" id="1545397"/>
    <lineage>
        <taxon>Eukaryota</taxon>
        <taxon>Metazoa</taxon>
        <taxon>Spiralia</taxon>
        <taxon>Lophotrochozoa</taxon>
        <taxon>Mollusca</taxon>
        <taxon>Gastropoda</taxon>
        <taxon>Heterobranchia</taxon>
        <taxon>Euthyneura</taxon>
        <taxon>Panpulmonata</taxon>
        <taxon>Eupulmonata</taxon>
        <taxon>Stylommatophora</taxon>
        <taxon>Helicina</taxon>
        <taxon>Camaenoidea</taxon>
        <taxon>Camaenidae</taxon>
        <taxon>Bradybaeninae</taxon>
        <taxon>Aegista</taxon>
    </lineage>
</organism>
<evidence type="ECO:0000256" key="6">
    <source>
        <dbReference type="ARBA" id="ARBA00022660"/>
    </source>
</evidence>
<protein>
    <recommendedName>
        <fullName evidence="4 16">NADH-ubiquinone oxidoreductase chain 4</fullName>
        <ecNumber evidence="3 16">7.1.1.2</ecNumber>
    </recommendedName>
</protein>
<keyword evidence="6 16" id="KW-0679">Respiratory chain</keyword>
<feature type="transmembrane region" description="Helical" evidence="16">
    <location>
        <begin position="51"/>
        <end position="69"/>
    </location>
</feature>